<protein>
    <submittedName>
        <fullName evidence="1">Uncharacterized protein</fullName>
    </submittedName>
</protein>
<dbReference type="EMBL" id="JAUEPL010000031">
    <property type="protein sequence ID" value="MDN3296281.1"/>
    <property type="molecule type" value="Genomic_DNA"/>
</dbReference>
<organism evidence="1 2">
    <name type="scientific">Streptomyces ficellus</name>
    <dbReference type="NCBI Taxonomy" id="1977088"/>
    <lineage>
        <taxon>Bacteria</taxon>
        <taxon>Bacillati</taxon>
        <taxon>Actinomycetota</taxon>
        <taxon>Actinomycetes</taxon>
        <taxon>Kitasatosporales</taxon>
        <taxon>Streptomycetaceae</taxon>
        <taxon>Streptomyces</taxon>
    </lineage>
</organism>
<evidence type="ECO:0000313" key="2">
    <source>
        <dbReference type="Proteomes" id="UP001174050"/>
    </source>
</evidence>
<name>A0ABT7ZA01_9ACTN</name>
<accession>A0ABT7ZA01</accession>
<evidence type="ECO:0000313" key="1">
    <source>
        <dbReference type="EMBL" id="MDN3296281.1"/>
    </source>
</evidence>
<dbReference type="RefSeq" id="WP_290113492.1">
    <property type="nucleotide sequence ID" value="NZ_JAUEPL010000031.1"/>
</dbReference>
<comment type="caution">
    <text evidence="1">The sequence shown here is derived from an EMBL/GenBank/DDBJ whole genome shotgun (WGS) entry which is preliminary data.</text>
</comment>
<reference evidence="1" key="1">
    <citation type="submission" date="2023-06" db="EMBL/GenBank/DDBJ databases">
        <title>WGS-Sequencing of Streptomyces ficellus isolate 21 collected from sand in Gara Djebilet Iron Mine in Algeria.</title>
        <authorList>
            <person name="Zegers G.P."/>
            <person name="Gomez A."/>
            <person name="Gueddou A."/>
            <person name="Zahara A.F."/>
            <person name="Worth M."/>
            <person name="Sevigny J.L."/>
            <person name="Tisa L."/>
        </authorList>
    </citation>
    <scope>NUCLEOTIDE SEQUENCE</scope>
    <source>
        <strain evidence="1">AS11</strain>
    </source>
</reference>
<gene>
    <name evidence="1" type="ORF">QWM81_19880</name>
</gene>
<sequence length="177" mass="19201">MIRIVTAGRIARLEQDADQARGRARDVQAQADAAWGRHVRELYAVTDRAERSEAATSEVGAILALAMEELSAAQQELLLKDIEIRRLREELQRGPVEGDTLTVLMHYGAPHTIYASREDAYADTATHGVPVGTPWVPAGERPASASMWCIAAFIYDASCNGFRRAFTPAPEPVGGAA</sequence>
<keyword evidence="2" id="KW-1185">Reference proteome</keyword>
<dbReference type="Proteomes" id="UP001174050">
    <property type="component" value="Unassembled WGS sequence"/>
</dbReference>
<proteinExistence type="predicted"/>